<comment type="subcellular location">
    <subcellularLocation>
        <location evidence="1">Plastid</location>
        <location evidence="1">Chloroplast</location>
    </subcellularLocation>
</comment>
<dbReference type="PANTHER" id="PTHR42960">
    <property type="entry name" value="YCF46 PROTEIN"/>
    <property type="match status" value="1"/>
</dbReference>
<proteinExistence type="inferred from homology"/>
<dbReference type="GO" id="GO:0016887">
    <property type="term" value="F:ATP hydrolysis activity"/>
    <property type="evidence" value="ECO:0007669"/>
    <property type="project" value="InterPro"/>
</dbReference>
<evidence type="ECO:0000256" key="3">
    <source>
        <dbReference type="ARBA" id="ARBA00022640"/>
    </source>
</evidence>
<keyword evidence="3 9" id="KW-0934">Plastid</keyword>
<dbReference type="EMBL" id="MF101439">
    <property type="protein sequence ID" value="ARW65696.1"/>
    <property type="molecule type" value="Genomic_DNA"/>
</dbReference>
<dbReference type="RefSeq" id="YP_009396510.1">
    <property type="nucleotide sequence ID" value="NC_035283.1"/>
</dbReference>
<name>A0A1Z1MIA8_9FLOR</name>
<dbReference type="SMART" id="SM00382">
    <property type="entry name" value="AAA"/>
    <property type="match status" value="1"/>
</dbReference>
<keyword evidence="5" id="KW-0067">ATP-binding</keyword>
<dbReference type="Gene3D" id="1.10.8.60">
    <property type="match status" value="1"/>
</dbReference>
<dbReference type="GeneID" id="33358720"/>
<comment type="similarity">
    <text evidence="6">Belongs to the AAA ATPase family. Highly divergent.</text>
</comment>
<feature type="domain" description="AAA+ ATPase" evidence="8">
    <location>
        <begin position="256"/>
        <end position="390"/>
    </location>
</feature>
<dbReference type="Gene3D" id="3.40.50.300">
    <property type="entry name" value="P-loop containing nucleotide triphosphate hydrolases"/>
    <property type="match status" value="1"/>
</dbReference>
<evidence type="ECO:0000256" key="1">
    <source>
        <dbReference type="ARBA" id="ARBA00004229"/>
    </source>
</evidence>
<dbReference type="AlphaFoldDB" id="A0A1Z1MIA8"/>
<keyword evidence="2 9" id="KW-0150">Chloroplast</keyword>
<geneLocation type="chloroplast" evidence="9"/>
<evidence type="ECO:0000313" key="9">
    <source>
        <dbReference type="EMBL" id="ARW65696.1"/>
    </source>
</evidence>
<evidence type="ECO:0000256" key="6">
    <source>
        <dbReference type="ARBA" id="ARBA00038088"/>
    </source>
</evidence>
<sequence length="486" mass="56767">MYIEKEIKETIASNTHLIYIFTTEEERLEEILIEFNKKYFTGSVLIWDFIDGYKNQPNSSSSCKQNPLEALRMIEKNHKTTKELFWLKDFDLFFNDISITRKIKNLYKWLKKNKQHIFFSGTSKKIPYNLEECIECIKLPLPNEQEIKLEVNNFLTKTNISLSQYENIIYKTYTGFSIRKIRLSLLKIIEKNLTIQEIINNISLDKEKIIEKIEGLKFCYIDYKNINLGGLDNLRVWLKIRKLAFSRKANVYGIQVPKGLLLVGIQGTGKSLSAKTIAKDWNLPLLKLDIGKVFASKLGESENRIEKIIEICTAIAPCILWIDEIDKIFTNQNNNDSGTTQRVTNIFLTWLSEKKDAIFIVATANGIENMPIEMLRKGRFDEIFFVDLPKFQDRMRIFQLHLKKIRPITWNKYNIYYLSKISSGFSGAEIEQALIEAMYLGFHDKREFTSRDIITSIRSIIPISKIHKRKMSELRAWGYSGKVKIA</sequence>
<keyword evidence="4" id="KW-0547">Nucleotide-binding</keyword>
<gene>
    <name evidence="9" type="primary">ycf46</name>
</gene>
<dbReference type="PANTHER" id="PTHR42960:SF1">
    <property type="entry name" value="YCF46 PROTEIN"/>
    <property type="match status" value="1"/>
</dbReference>
<accession>A0A1Z1MIA8</accession>
<evidence type="ECO:0000256" key="5">
    <source>
        <dbReference type="ARBA" id="ARBA00022840"/>
    </source>
</evidence>
<protein>
    <recommendedName>
        <fullName evidence="7">Uncharacterized AAA domain-containing protein ycf46</fullName>
    </recommendedName>
</protein>
<evidence type="ECO:0000256" key="7">
    <source>
        <dbReference type="ARBA" id="ARBA00040480"/>
    </source>
</evidence>
<reference evidence="9" key="1">
    <citation type="journal article" date="2017" name="J. Phycol.">
        <title>Analysis of chloroplast genomes and a supermatrix inform reclassification of the Rhodomelaceae (Rhodophyta).</title>
        <authorList>
            <person name="Diaz-Tapia P."/>
            <person name="Maggs C.A."/>
            <person name="West J.A."/>
            <person name="Verbruggen H."/>
        </authorList>
    </citation>
    <scope>NUCLEOTIDE SEQUENCE</scope>
    <source>
        <strain evidence="9">PD931</strain>
    </source>
</reference>
<dbReference type="GO" id="GO:0005524">
    <property type="term" value="F:ATP binding"/>
    <property type="evidence" value="ECO:0007669"/>
    <property type="project" value="UniProtKB-KW"/>
</dbReference>
<evidence type="ECO:0000256" key="4">
    <source>
        <dbReference type="ARBA" id="ARBA00022741"/>
    </source>
</evidence>
<dbReference type="InterPro" id="IPR003593">
    <property type="entry name" value="AAA+_ATPase"/>
</dbReference>
<dbReference type="GO" id="GO:0009507">
    <property type="term" value="C:chloroplast"/>
    <property type="evidence" value="ECO:0007669"/>
    <property type="project" value="UniProtKB-SubCell"/>
</dbReference>
<dbReference type="SUPFAM" id="SSF52540">
    <property type="entry name" value="P-loop containing nucleoside triphosphate hydrolases"/>
    <property type="match status" value="1"/>
</dbReference>
<dbReference type="InterPro" id="IPR052381">
    <property type="entry name" value="AAA_domain_protein"/>
</dbReference>
<evidence type="ECO:0000259" key="8">
    <source>
        <dbReference type="SMART" id="SM00382"/>
    </source>
</evidence>
<evidence type="ECO:0000256" key="2">
    <source>
        <dbReference type="ARBA" id="ARBA00022528"/>
    </source>
</evidence>
<dbReference type="InterPro" id="IPR027417">
    <property type="entry name" value="P-loop_NTPase"/>
</dbReference>
<organism evidence="9">
    <name type="scientific">Vertebrata australis</name>
    <dbReference type="NCBI Taxonomy" id="1967852"/>
    <lineage>
        <taxon>Eukaryota</taxon>
        <taxon>Rhodophyta</taxon>
        <taxon>Florideophyceae</taxon>
        <taxon>Rhodymeniophycidae</taxon>
        <taxon>Ceramiales</taxon>
        <taxon>Rhodomelaceae</taxon>
        <taxon>Polysiphonioideae</taxon>
        <taxon>Vertebrata</taxon>
    </lineage>
</organism>
<dbReference type="Pfam" id="PF00004">
    <property type="entry name" value="AAA"/>
    <property type="match status" value="1"/>
</dbReference>
<dbReference type="InterPro" id="IPR003959">
    <property type="entry name" value="ATPase_AAA_core"/>
</dbReference>